<dbReference type="Pfam" id="PF12172">
    <property type="entry name" value="zf-ChsH2"/>
    <property type="match status" value="1"/>
</dbReference>
<reference evidence="3 4" key="1">
    <citation type="submission" date="2020-07" db="EMBL/GenBank/DDBJ databases">
        <title>Genomic Encyclopedia of Type Strains, Phase IV (KMG-IV): sequencing the most valuable type-strain genomes for metagenomic binning, comparative biology and taxonomic classification.</title>
        <authorList>
            <person name="Goeker M."/>
        </authorList>
    </citation>
    <scope>NUCLEOTIDE SEQUENCE [LARGE SCALE GENOMIC DNA]</scope>
    <source>
        <strain evidence="3 4">DSM 45533</strain>
    </source>
</reference>
<dbReference type="InterPro" id="IPR002878">
    <property type="entry name" value="ChsH2_C"/>
</dbReference>
<protein>
    <recommendedName>
        <fullName evidence="5">Zn-ribbon domain-containing OB-fold protein</fullName>
    </recommendedName>
</protein>
<evidence type="ECO:0000259" key="2">
    <source>
        <dbReference type="Pfam" id="PF12172"/>
    </source>
</evidence>
<accession>A0A7W0CD00</accession>
<organism evidence="3 4">
    <name type="scientific">Nonomuraea soli</name>
    <dbReference type="NCBI Taxonomy" id="1032476"/>
    <lineage>
        <taxon>Bacteria</taxon>
        <taxon>Bacillati</taxon>
        <taxon>Actinomycetota</taxon>
        <taxon>Actinomycetes</taxon>
        <taxon>Streptosporangiales</taxon>
        <taxon>Streptosporangiaceae</taxon>
        <taxon>Nonomuraea</taxon>
    </lineage>
</organism>
<dbReference type="Proteomes" id="UP000530928">
    <property type="component" value="Unassembled WGS sequence"/>
</dbReference>
<dbReference type="InterPro" id="IPR012340">
    <property type="entry name" value="NA-bd_OB-fold"/>
</dbReference>
<dbReference type="PANTHER" id="PTHR34075">
    <property type="entry name" value="BLR3430 PROTEIN"/>
    <property type="match status" value="1"/>
</dbReference>
<comment type="caution">
    <text evidence="3">The sequence shown here is derived from an EMBL/GenBank/DDBJ whole genome shotgun (WGS) entry which is preliminary data.</text>
</comment>
<proteinExistence type="predicted"/>
<feature type="domain" description="ChsH2 C-terminal OB-fold" evidence="1">
    <location>
        <begin position="42"/>
        <end position="102"/>
    </location>
</feature>
<dbReference type="PANTHER" id="PTHR34075:SF5">
    <property type="entry name" value="BLR3430 PROTEIN"/>
    <property type="match status" value="1"/>
</dbReference>
<evidence type="ECO:0000313" key="4">
    <source>
        <dbReference type="Proteomes" id="UP000530928"/>
    </source>
</evidence>
<dbReference type="AlphaFoldDB" id="A0A7W0CD00"/>
<keyword evidence="4" id="KW-1185">Reference proteome</keyword>
<evidence type="ECO:0000313" key="3">
    <source>
        <dbReference type="EMBL" id="MBA2888737.1"/>
    </source>
</evidence>
<dbReference type="Pfam" id="PF01796">
    <property type="entry name" value="OB_ChsH2_C"/>
    <property type="match status" value="1"/>
</dbReference>
<evidence type="ECO:0000259" key="1">
    <source>
        <dbReference type="Pfam" id="PF01796"/>
    </source>
</evidence>
<dbReference type="InterPro" id="IPR052513">
    <property type="entry name" value="Thioester_dehydratase-like"/>
</dbReference>
<name>A0A7W0CD00_9ACTN</name>
<dbReference type="EMBL" id="JACDUR010000001">
    <property type="protein sequence ID" value="MBA2888737.1"/>
    <property type="molecule type" value="Genomic_DNA"/>
</dbReference>
<dbReference type="InterPro" id="IPR022002">
    <property type="entry name" value="ChsH2_Znr"/>
</dbReference>
<feature type="domain" description="ChsH2 rubredoxin-like zinc ribbon" evidence="2">
    <location>
        <begin position="5"/>
        <end position="38"/>
    </location>
</feature>
<dbReference type="RefSeq" id="WP_181607033.1">
    <property type="nucleotide sequence ID" value="NZ_BAABAM010000001.1"/>
</dbReference>
<evidence type="ECO:0008006" key="5">
    <source>
        <dbReference type="Google" id="ProtNLM"/>
    </source>
</evidence>
<gene>
    <name evidence="3" type="ORF">HNR30_000072</name>
</gene>
<sequence>MDAYWAACARGELVIQRCDPCARYVHLPAEECPDCGGELAFQPVSGEGTVHTYTVVHRSFVPEFRGREPYILAWIDLPEGVRAFGRILADEVGIGQRVRVSFADDLPQWRPL</sequence>
<dbReference type="SUPFAM" id="SSF50249">
    <property type="entry name" value="Nucleic acid-binding proteins"/>
    <property type="match status" value="1"/>
</dbReference>